<dbReference type="AlphaFoldDB" id="A0A1X7E5Z1"/>
<organism evidence="3 4">
    <name type="scientific">Desulfovibrio gilichinskyi</name>
    <dbReference type="NCBI Taxonomy" id="1519643"/>
    <lineage>
        <taxon>Bacteria</taxon>
        <taxon>Pseudomonadati</taxon>
        <taxon>Thermodesulfobacteriota</taxon>
        <taxon>Desulfovibrionia</taxon>
        <taxon>Desulfovibrionales</taxon>
        <taxon>Desulfovibrionaceae</taxon>
        <taxon>Desulfovibrio</taxon>
    </lineage>
</organism>
<dbReference type="Proteomes" id="UP000192906">
    <property type="component" value="Unassembled WGS sequence"/>
</dbReference>
<feature type="domain" description="XdhC- CoxI" evidence="1">
    <location>
        <begin position="12"/>
        <end position="67"/>
    </location>
</feature>
<dbReference type="Pfam" id="PF13478">
    <property type="entry name" value="XdhC_C"/>
    <property type="match status" value="1"/>
</dbReference>
<dbReference type="Pfam" id="PF02625">
    <property type="entry name" value="XdhC_CoxI"/>
    <property type="match status" value="1"/>
</dbReference>
<evidence type="ECO:0000259" key="1">
    <source>
        <dbReference type="Pfam" id="PF02625"/>
    </source>
</evidence>
<evidence type="ECO:0000313" key="3">
    <source>
        <dbReference type="EMBL" id="SMF28090.1"/>
    </source>
</evidence>
<dbReference type="InterPro" id="IPR027051">
    <property type="entry name" value="XdhC_Rossmann_dom"/>
</dbReference>
<dbReference type="NCBIfam" id="NF045664">
    <property type="entry name" value="XdhC_rel_AOR"/>
    <property type="match status" value="1"/>
</dbReference>
<reference evidence="4" key="1">
    <citation type="submission" date="2017-04" db="EMBL/GenBank/DDBJ databases">
        <authorList>
            <person name="Varghese N."/>
            <person name="Submissions S."/>
        </authorList>
    </citation>
    <scope>NUCLEOTIDE SEQUENCE [LARGE SCALE GENOMIC DNA]</scope>
    <source>
        <strain evidence="4">K3S</strain>
    </source>
</reference>
<sequence>MKKLIHNISLQLESGNDLILASIVKSSGSTPRSSGSKMVILRNGEIDGTIGGGLVEALVQQTAAKLFIAPENAVTFIGFDLSNELAANADMICGGNVTVMLEYISASKENAKTFSDINNGLRLGQKVTTLTLMDKGETSLTSNKIVLNFDQDLPVINEFAKEDLLTLLIKSRKTDEPIILESATKQIVAETLAPQPSLFIFGAGHVSRPTAALATSVNFRTVVLDDRSDFANADRFPLADEIEVLPNFDNAFANLNVTESSYIIIVTRGHLHDKTVLAEALKTPARYVGMIGSTKKRNAIYDALIKEGVTQENIDRCHCPIGINIGGQTPEEIAVSIVAELIQERSGD</sequence>
<dbReference type="OrthoDB" id="9815497at2"/>
<gene>
    <name evidence="3" type="ORF">SAMN06295933_2693</name>
</gene>
<dbReference type="PANTHER" id="PTHR30388:SF6">
    <property type="entry name" value="XANTHINE DEHYDROGENASE SUBUNIT A-RELATED"/>
    <property type="match status" value="1"/>
</dbReference>
<dbReference type="InterPro" id="IPR003777">
    <property type="entry name" value="XdhC_CoxI"/>
</dbReference>
<keyword evidence="4" id="KW-1185">Reference proteome</keyword>
<dbReference type="Gene3D" id="3.40.50.720">
    <property type="entry name" value="NAD(P)-binding Rossmann-like Domain"/>
    <property type="match status" value="1"/>
</dbReference>
<proteinExistence type="predicted"/>
<name>A0A1X7E5Z1_9BACT</name>
<dbReference type="RefSeq" id="WP_085103056.1">
    <property type="nucleotide sequence ID" value="NZ_FWZU01000004.1"/>
</dbReference>
<accession>A0A1X7E5Z1</accession>
<protein>
    <submittedName>
        <fullName evidence="3">Xanthine dehydrogenase accessory factor</fullName>
    </submittedName>
</protein>
<feature type="domain" description="XdhC Rossmann" evidence="2">
    <location>
        <begin position="198"/>
        <end position="341"/>
    </location>
</feature>
<evidence type="ECO:0000259" key="2">
    <source>
        <dbReference type="Pfam" id="PF13478"/>
    </source>
</evidence>
<dbReference type="EMBL" id="FWZU01000004">
    <property type="protein sequence ID" value="SMF28090.1"/>
    <property type="molecule type" value="Genomic_DNA"/>
</dbReference>
<evidence type="ECO:0000313" key="4">
    <source>
        <dbReference type="Proteomes" id="UP000192906"/>
    </source>
</evidence>
<dbReference type="STRING" id="1519643.SAMN06295933_2693"/>
<dbReference type="PANTHER" id="PTHR30388">
    <property type="entry name" value="ALDEHYDE OXIDOREDUCTASE MOLYBDENUM COFACTOR ASSEMBLY PROTEIN"/>
    <property type="match status" value="1"/>
</dbReference>
<dbReference type="InterPro" id="IPR052698">
    <property type="entry name" value="MoCofactor_Util/Proc"/>
</dbReference>